<dbReference type="InterPro" id="IPR031314">
    <property type="entry name" value="DNK_dom"/>
</dbReference>
<evidence type="ECO:0000259" key="1">
    <source>
        <dbReference type="Pfam" id="PF01712"/>
    </source>
</evidence>
<proteinExistence type="predicted"/>
<feature type="domain" description="Deoxynucleoside kinase" evidence="1">
    <location>
        <begin position="6"/>
        <end position="202"/>
    </location>
</feature>
<organism evidence="2 3">
    <name type="scientific">Anaeramoeba flamelloides</name>
    <dbReference type="NCBI Taxonomy" id="1746091"/>
    <lineage>
        <taxon>Eukaryota</taxon>
        <taxon>Metamonada</taxon>
        <taxon>Anaeramoebidae</taxon>
        <taxon>Anaeramoeba</taxon>
    </lineage>
</organism>
<keyword evidence="3" id="KW-1185">Reference proteome</keyword>
<dbReference type="InterPro" id="IPR050566">
    <property type="entry name" value="Deoxyribonucleoside_kinase"/>
</dbReference>
<comment type="caution">
    <text evidence="2">The sequence shown here is derived from an EMBL/GenBank/DDBJ whole genome shotgun (WGS) entry which is preliminary data.</text>
</comment>
<dbReference type="SUPFAM" id="SSF52540">
    <property type="entry name" value="P-loop containing nucleoside triphosphate hydrolases"/>
    <property type="match status" value="1"/>
</dbReference>
<dbReference type="EMBL" id="JAOAOG010000026">
    <property type="protein sequence ID" value="KAJ6254204.1"/>
    <property type="molecule type" value="Genomic_DNA"/>
</dbReference>
<dbReference type="Pfam" id="PF01712">
    <property type="entry name" value="dNK"/>
    <property type="match status" value="1"/>
</dbReference>
<evidence type="ECO:0000313" key="2">
    <source>
        <dbReference type="EMBL" id="KAJ6254204.1"/>
    </source>
</evidence>
<dbReference type="CDD" id="cd01673">
    <property type="entry name" value="dNK"/>
    <property type="match status" value="1"/>
</dbReference>
<reference evidence="2" key="1">
    <citation type="submission" date="2022-08" db="EMBL/GenBank/DDBJ databases">
        <title>Novel sulfate-reducing endosymbionts in the free-living metamonad Anaeramoeba.</title>
        <authorList>
            <person name="Jerlstrom-Hultqvist J."/>
            <person name="Cepicka I."/>
            <person name="Gallot-Lavallee L."/>
            <person name="Salas-Leiva D."/>
            <person name="Curtis B.A."/>
            <person name="Zahonova K."/>
            <person name="Pipaliya S."/>
            <person name="Dacks J."/>
            <person name="Roger A.J."/>
        </authorList>
    </citation>
    <scope>NUCLEOTIDE SEQUENCE</scope>
    <source>
        <strain evidence="2">Schooner1</strain>
    </source>
</reference>
<dbReference type="Proteomes" id="UP001150062">
    <property type="component" value="Unassembled WGS sequence"/>
</dbReference>
<accession>A0ABQ8ZC01</accession>
<sequence>MTFLLCEGNISAGKTTLVRELAKLLDYQVFFEPTATNPFLERYYQDQKTWALPMQLYLLRQRFMTYVNCLKHIESGKVKGAILDRSLFSDWVFAKKNYDDGFIDEEGWKLYSSLRKKMISLIPIPQITLFLDVPSKICYDRIHNLRGRKCESGIPLDYLLGLEERYVYLLDELEQMGGNVVKVDWSQFGYAVDVLKKIINKLSKNKSSNLTINETEDPDQIADQLKTLLNSWEQLKKQLGNIFDFASYEDFKETTQDITKLRKLLKVDSSVDLSKFLITDKEQDVEAESTILTSEFEEILSENDNIDSWQSFLENEYNQQEGIRKRQRNIESELKKQIATNLESPLKERVKLTNIGNHKY</sequence>
<dbReference type="PANTHER" id="PTHR10513">
    <property type="entry name" value="DEOXYNUCLEOSIDE KINASE"/>
    <property type="match status" value="1"/>
</dbReference>
<evidence type="ECO:0000313" key="3">
    <source>
        <dbReference type="Proteomes" id="UP001150062"/>
    </source>
</evidence>
<dbReference type="InterPro" id="IPR027417">
    <property type="entry name" value="P-loop_NTPase"/>
</dbReference>
<dbReference type="PANTHER" id="PTHR10513:SF15">
    <property type="entry name" value="NADH DEHYDROGENASE [UBIQUINONE] 1 ALPHA SUBCOMPLEX SUBUNIT 10, MITOCHONDRIAL"/>
    <property type="match status" value="1"/>
</dbReference>
<name>A0ABQ8ZC01_9EUKA</name>
<gene>
    <name evidence="2" type="ORF">M0813_12762</name>
</gene>
<dbReference type="Gene3D" id="3.40.50.300">
    <property type="entry name" value="P-loop containing nucleotide triphosphate hydrolases"/>
    <property type="match status" value="1"/>
</dbReference>
<protein>
    <submittedName>
        <fullName evidence="2">NADH dehydrogenase [ubiquinone] 1 alpha subcomplex subunit 10</fullName>
    </submittedName>
</protein>